<accession>A0AAD5M539</accession>
<dbReference type="Proteomes" id="UP001196413">
    <property type="component" value="Unassembled WGS sequence"/>
</dbReference>
<sequence length="93" mass="10378">MIFEVPVDHFPPQHDRVQRAASLLPILFKMQSRNEISANVEVLTPSVRHSQFAFPLPSQRTFPDTQIPREDSLTSLKKAVHSATSNAANIITG</sequence>
<dbReference type="AlphaFoldDB" id="A0AAD5M539"/>
<evidence type="ECO:0000313" key="1">
    <source>
        <dbReference type="EMBL" id="KAJ1350103.1"/>
    </source>
</evidence>
<keyword evidence="2" id="KW-1185">Reference proteome</keyword>
<dbReference type="EMBL" id="JAHQIW010000801">
    <property type="protein sequence ID" value="KAJ1350103.1"/>
    <property type="molecule type" value="Genomic_DNA"/>
</dbReference>
<reference evidence="1" key="1">
    <citation type="submission" date="2021-06" db="EMBL/GenBank/DDBJ databases">
        <title>Parelaphostrongylus tenuis whole genome reference sequence.</title>
        <authorList>
            <person name="Garwood T.J."/>
            <person name="Larsen P.A."/>
            <person name="Fountain-Jones N.M."/>
            <person name="Garbe J.R."/>
            <person name="Macchietto M.G."/>
            <person name="Kania S.A."/>
            <person name="Gerhold R.W."/>
            <person name="Richards J.E."/>
            <person name="Wolf T.M."/>
        </authorList>
    </citation>
    <scope>NUCLEOTIDE SEQUENCE</scope>
    <source>
        <strain evidence="1">MNPRO001-30</strain>
        <tissue evidence="1">Meninges</tissue>
    </source>
</reference>
<name>A0AAD5M539_PARTN</name>
<protein>
    <submittedName>
        <fullName evidence="1">Uncharacterized protein</fullName>
    </submittedName>
</protein>
<organism evidence="1 2">
    <name type="scientific">Parelaphostrongylus tenuis</name>
    <name type="common">Meningeal worm</name>
    <dbReference type="NCBI Taxonomy" id="148309"/>
    <lineage>
        <taxon>Eukaryota</taxon>
        <taxon>Metazoa</taxon>
        <taxon>Ecdysozoa</taxon>
        <taxon>Nematoda</taxon>
        <taxon>Chromadorea</taxon>
        <taxon>Rhabditida</taxon>
        <taxon>Rhabditina</taxon>
        <taxon>Rhabditomorpha</taxon>
        <taxon>Strongyloidea</taxon>
        <taxon>Metastrongylidae</taxon>
        <taxon>Parelaphostrongylus</taxon>
    </lineage>
</organism>
<gene>
    <name evidence="1" type="ORF">KIN20_005820</name>
</gene>
<evidence type="ECO:0000313" key="2">
    <source>
        <dbReference type="Proteomes" id="UP001196413"/>
    </source>
</evidence>
<comment type="caution">
    <text evidence="1">The sequence shown here is derived from an EMBL/GenBank/DDBJ whole genome shotgun (WGS) entry which is preliminary data.</text>
</comment>
<proteinExistence type="predicted"/>